<name>U5DG74_AMBTC</name>
<dbReference type="CDD" id="cd04852">
    <property type="entry name" value="Peptidases_S8_3"/>
    <property type="match status" value="1"/>
</dbReference>
<dbReference type="OrthoDB" id="206201at2759"/>
<comment type="similarity">
    <text evidence="1 7">Belongs to the peptidase S8 family.</text>
</comment>
<feature type="active site" description="Charge relay system" evidence="6 7">
    <location>
        <position position="167"/>
    </location>
</feature>
<dbReference type="Gramene" id="ERN19433">
    <property type="protein sequence ID" value="ERN19433"/>
    <property type="gene ID" value="AMTR_s00069p00176100"/>
</dbReference>
<organism evidence="11 12">
    <name type="scientific">Amborella trichopoda</name>
    <dbReference type="NCBI Taxonomy" id="13333"/>
    <lineage>
        <taxon>Eukaryota</taxon>
        <taxon>Viridiplantae</taxon>
        <taxon>Streptophyta</taxon>
        <taxon>Embryophyta</taxon>
        <taxon>Tracheophyta</taxon>
        <taxon>Spermatophyta</taxon>
        <taxon>Magnoliopsida</taxon>
        <taxon>Amborellales</taxon>
        <taxon>Amborellaceae</taxon>
        <taxon>Amborella</taxon>
    </lineage>
</organism>
<dbReference type="InterPro" id="IPR041469">
    <property type="entry name" value="Subtilisin-like_FN3"/>
</dbReference>
<feature type="active site" description="Charge relay system" evidence="6 7">
    <location>
        <position position="494"/>
    </location>
</feature>
<dbReference type="PROSITE" id="PS51892">
    <property type="entry name" value="SUBTILASE"/>
    <property type="match status" value="1"/>
</dbReference>
<dbReference type="FunFam" id="3.40.50.200:FF:000006">
    <property type="entry name" value="Subtilisin-like protease SBT1.5"/>
    <property type="match status" value="1"/>
</dbReference>
<dbReference type="Pfam" id="PF17766">
    <property type="entry name" value="fn3_6"/>
    <property type="match status" value="1"/>
</dbReference>
<dbReference type="MEROPS" id="S08.092"/>
<evidence type="ECO:0000256" key="6">
    <source>
        <dbReference type="PIRSR" id="PIRSR615500-1"/>
    </source>
</evidence>
<evidence type="ECO:0000256" key="4">
    <source>
        <dbReference type="ARBA" id="ARBA00022801"/>
    </source>
</evidence>
<dbReference type="SUPFAM" id="SSF52743">
    <property type="entry name" value="Subtilisin-like"/>
    <property type="match status" value="1"/>
</dbReference>
<dbReference type="InterPro" id="IPR045051">
    <property type="entry name" value="SBT"/>
</dbReference>
<protein>
    <submittedName>
        <fullName evidence="11">Uncharacterized protein</fullName>
    </submittedName>
</protein>
<dbReference type="InterPro" id="IPR034197">
    <property type="entry name" value="Peptidases_S8_3"/>
</dbReference>
<proteinExistence type="inferred from homology"/>
<keyword evidence="2 7" id="KW-0645">Protease</keyword>
<dbReference type="AlphaFoldDB" id="U5DG74"/>
<feature type="active site" description="Charge relay system" evidence="6 7">
    <location>
        <position position="103"/>
    </location>
</feature>
<dbReference type="Gene3D" id="2.60.40.2310">
    <property type="match status" value="1"/>
</dbReference>
<dbReference type="Proteomes" id="UP000017836">
    <property type="component" value="Unassembled WGS sequence"/>
</dbReference>
<gene>
    <name evidence="11" type="ORF">AMTR_s00069p00176100</name>
</gene>
<dbReference type="Pfam" id="PF00082">
    <property type="entry name" value="Peptidase_S8"/>
    <property type="match status" value="1"/>
</dbReference>
<dbReference type="PROSITE" id="PS00138">
    <property type="entry name" value="SUBTILASE_SER"/>
    <property type="match status" value="1"/>
</dbReference>
<evidence type="ECO:0000259" key="8">
    <source>
        <dbReference type="Pfam" id="PF00082"/>
    </source>
</evidence>
<dbReference type="Gene3D" id="3.30.70.80">
    <property type="entry name" value="Peptidase S8 propeptide/proteinase inhibitor I9"/>
    <property type="match status" value="1"/>
</dbReference>
<accession>U5DG74</accession>
<evidence type="ECO:0000313" key="11">
    <source>
        <dbReference type="EMBL" id="ERN19433.1"/>
    </source>
</evidence>
<dbReference type="EMBL" id="KI392069">
    <property type="protein sequence ID" value="ERN19433.1"/>
    <property type="molecule type" value="Genomic_DNA"/>
</dbReference>
<dbReference type="Pfam" id="PF05922">
    <property type="entry name" value="Inhibitor_I9"/>
    <property type="match status" value="1"/>
</dbReference>
<keyword evidence="12" id="KW-1185">Reference proteome</keyword>
<evidence type="ECO:0000259" key="9">
    <source>
        <dbReference type="Pfam" id="PF05922"/>
    </source>
</evidence>
<evidence type="ECO:0000256" key="1">
    <source>
        <dbReference type="ARBA" id="ARBA00011073"/>
    </source>
</evidence>
<keyword evidence="5 7" id="KW-0720">Serine protease</keyword>
<feature type="domain" description="Peptidase S8/S53" evidence="8">
    <location>
        <begin position="95"/>
        <end position="545"/>
    </location>
</feature>
<dbReference type="GO" id="GO:0005576">
    <property type="term" value="C:extracellular region"/>
    <property type="evidence" value="ECO:0000318"/>
    <property type="project" value="GO_Central"/>
</dbReference>
<feature type="domain" description="Inhibitor I9" evidence="9">
    <location>
        <begin position="7"/>
        <end position="73"/>
    </location>
</feature>
<dbReference type="InterPro" id="IPR023828">
    <property type="entry name" value="Peptidase_S8_Ser-AS"/>
</dbReference>
<keyword evidence="3" id="KW-0732">Signal</keyword>
<dbReference type="HOGENOM" id="CLU_000625_4_3_1"/>
<dbReference type="InterPro" id="IPR036852">
    <property type="entry name" value="Peptidase_S8/S53_dom_sf"/>
</dbReference>
<dbReference type="Gene3D" id="3.50.30.30">
    <property type="match status" value="1"/>
</dbReference>
<dbReference type="GO" id="GO:0004252">
    <property type="term" value="F:serine-type endopeptidase activity"/>
    <property type="evidence" value="ECO:0000318"/>
    <property type="project" value="GO_Central"/>
</dbReference>
<dbReference type="PANTHER" id="PTHR10795">
    <property type="entry name" value="PROPROTEIN CONVERTASE SUBTILISIN/KEXIN"/>
    <property type="match status" value="1"/>
</dbReference>
<evidence type="ECO:0000256" key="5">
    <source>
        <dbReference type="ARBA" id="ARBA00022825"/>
    </source>
</evidence>
<reference evidence="12" key="1">
    <citation type="journal article" date="2013" name="Science">
        <title>The Amborella genome and the evolution of flowering plants.</title>
        <authorList>
            <consortium name="Amborella Genome Project"/>
        </authorList>
    </citation>
    <scope>NUCLEOTIDE SEQUENCE [LARGE SCALE GENOMIC DNA]</scope>
</reference>
<sequence length="728" mass="77592">MGDLNNDVSAKSMHHLMLQDVLGSSDAAKESFIYSYGRSFNGFAARLTDEEVQTFSEMEGVVSVIPNTMLQLHTTRSWDFMGLTMNVTTPAPYETDVVVGLLDTGIWPESLSFNDEGMGPPPKSWKGICQTADNFTCNNKIIGARFYKSDGYYDETDFKSPRDSVGHGTHTASTAAGRPYNGASYFGLGKGLARGGVPSARVAVYKVCWAGGRCGLADILAGFDDAIADGCHILSVSLGASSPVEYMQDPIAIGSFHAMKNGILTSNSAGNSGPSPYSVSNNAPWSLTVAASTIDRKFVSQVQLGNGQIYAGHAINSFALNGTYPLIYGGDAANYSAGATDLTSKYCIQDTLNSFKTEGKIVLCDFLYDGSGVLQAKGLGTIMSDRRYTDFAFSYPLPATLLLPDEGESVKAYIRSTSTPIGTILKGETFQDSVAPTVVSFSSRGPNAVTLDILKPDLTAPGVDILAAWSPVAPPSGSPVDKRSVDFNIISGTSMSCPHVSGAAAYVKSYYPSWSPAAIKSALMTTASFMDSRKNEEAEFAYGSGHIDPVRAVHPGLVYDAGVNDYIDFLCKQGYNTTTLRLITGDNTSSCASSTYDKAWGLNYPSIALSIADGQPIKGVFPRTVTNVGYANSTYHAFITAPSGIKITVEPNVLSFKSVGEKQSFLVKIDGGVVSQLPIQSGAITWNDGVHQVRSPVIVYTVLPSMMMPNTVMKPFSFDESSFINGLL</sequence>
<dbReference type="KEGG" id="atr:18447818"/>
<dbReference type="CDD" id="cd02120">
    <property type="entry name" value="PA_subtilisin_like"/>
    <property type="match status" value="1"/>
</dbReference>
<evidence type="ECO:0000313" key="12">
    <source>
        <dbReference type="Proteomes" id="UP000017836"/>
    </source>
</evidence>
<dbReference type="OMA" id="VYHKNGI"/>
<dbReference type="eggNOG" id="ENOG502QRA7">
    <property type="taxonomic scope" value="Eukaryota"/>
</dbReference>
<keyword evidence="4 7" id="KW-0378">Hydrolase</keyword>
<evidence type="ECO:0000256" key="7">
    <source>
        <dbReference type="PROSITE-ProRule" id="PRU01240"/>
    </source>
</evidence>
<evidence type="ECO:0000256" key="3">
    <source>
        <dbReference type="ARBA" id="ARBA00022729"/>
    </source>
</evidence>
<evidence type="ECO:0000256" key="2">
    <source>
        <dbReference type="ARBA" id="ARBA00022670"/>
    </source>
</evidence>
<dbReference type="InterPro" id="IPR000209">
    <property type="entry name" value="Peptidase_S8/S53_dom"/>
</dbReference>
<dbReference type="Gene3D" id="3.40.50.200">
    <property type="entry name" value="Peptidase S8/S53 domain"/>
    <property type="match status" value="1"/>
</dbReference>
<dbReference type="GO" id="GO:0006508">
    <property type="term" value="P:proteolysis"/>
    <property type="evidence" value="ECO:0007669"/>
    <property type="project" value="UniProtKB-KW"/>
</dbReference>
<dbReference type="InterPro" id="IPR037045">
    <property type="entry name" value="S8pro/Inhibitor_I9_sf"/>
</dbReference>
<evidence type="ECO:0000259" key="10">
    <source>
        <dbReference type="Pfam" id="PF17766"/>
    </source>
</evidence>
<feature type="domain" description="Subtilisin-like protease fibronectin type-III" evidence="10">
    <location>
        <begin position="602"/>
        <end position="699"/>
    </location>
</feature>
<dbReference type="InterPro" id="IPR010259">
    <property type="entry name" value="S8pro/Inhibitor_I9"/>
</dbReference>
<dbReference type="InterPro" id="IPR015500">
    <property type="entry name" value="Peptidase_S8_subtilisin-rel"/>
</dbReference>
<dbReference type="PRINTS" id="PR00723">
    <property type="entry name" value="SUBTILISIN"/>
</dbReference>